<dbReference type="SMART" id="SM00358">
    <property type="entry name" value="DSRM"/>
    <property type="match status" value="3"/>
</dbReference>
<dbReference type="GO" id="GO:0035418">
    <property type="term" value="P:protein localization to synapse"/>
    <property type="evidence" value="ECO:0007669"/>
    <property type="project" value="TreeGrafter"/>
</dbReference>
<dbReference type="InterPro" id="IPR051740">
    <property type="entry name" value="DRBM-containing_protein"/>
</dbReference>
<name>A0A5J4NFG8_9TREM</name>
<dbReference type="PANTHER" id="PTHR46054">
    <property type="entry name" value="MATERNAL EFFECT PROTEIN STAUFEN"/>
    <property type="match status" value="1"/>
</dbReference>
<evidence type="ECO:0000256" key="2">
    <source>
        <dbReference type="SAM" id="MobiDB-lite"/>
    </source>
</evidence>
<protein>
    <submittedName>
        <fullName evidence="4">Double-stranded RNA-binding protein Staufen</fullName>
    </submittedName>
</protein>
<dbReference type="GO" id="GO:0005886">
    <property type="term" value="C:plasma membrane"/>
    <property type="evidence" value="ECO:0007669"/>
    <property type="project" value="TreeGrafter"/>
</dbReference>
<dbReference type="GO" id="GO:0003729">
    <property type="term" value="F:mRNA binding"/>
    <property type="evidence" value="ECO:0007669"/>
    <property type="project" value="TreeGrafter"/>
</dbReference>
<evidence type="ECO:0000259" key="3">
    <source>
        <dbReference type="PROSITE" id="PS50137"/>
    </source>
</evidence>
<reference evidence="4 5" key="1">
    <citation type="journal article" date="2019" name="Gigascience">
        <title>Whole-genome sequence of the oriental lung fluke Paragonimus westermani.</title>
        <authorList>
            <person name="Oey H."/>
            <person name="Zakrzewski M."/>
            <person name="Narain K."/>
            <person name="Devi K.R."/>
            <person name="Agatsuma T."/>
            <person name="Nawaratna S."/>
            <person name="Gobert G.N."/>
            <person name="Jones M.K."/>
            <person name="Ragan M.A."/>
            <person name="McManus D.P."/>
            <person name="Krause L."/>
        </authorList>
    </citation>
    <scope>NUCLEOTIDE SEQUENCE [LARGE SCALE GENOMIC DNA]</scope>
    <source>
        <strain evidence="4 5">IND2009</strain>
    </source>
</reference>
<accession>A0A5J4NFG8</accession>
<comment type="caution">
    <text evidence="4">The sequence shown here is derived from an EMBL/GenBank/DDBJ whole genome shotgun (WGS) entry which is preliminary data.</text>
</comment>
<feature type="compositionally biased region" description="Polar residues" evidence="2">
    <location>
        <begin position="493"/>
        <end position="505"/>
    </location>
</feature>
<dbReference type="GO" id="GO:0010494">
    <property type="term" value="C:cytoplasmic stress granule"/>
    <property type="evidence" value="ECO:0007669"/>
    <property type="project" value="TreeGrafter"/>
</dbReference>
<dbReference type="GO" id="GO:0003725">
    <property type="term" value="F:double-stranded RNA binding"/>
    <property type="evidence" value="ECO:0007669"/>
    <property type="project" value="TreeGrafter"/>
</dbReference>
<dbReference type="Proteomes" id="UP000324629">
    <property type="component" value="Unassembled WGS sequence"/>
</dbReference>
<keyword evidence="1" id="KW-0694">RNA-binding</keyword>
<sequence length="872" mass="96389">MAKSDIVSCQSTLTPAAVLHDCARIHRLGLSWCLMDEFGPPHRRTFCVKLTIHVNVSKTTETYEGLGSSIRAAKHAASAAALQQSELLKRLSVIKENKTDRPPDAKQQVILNVIDNIPDPAGPRAEIRQLAIILQVSSKFIRLPSFESPLTSHRQNYYSSLALCGFTTQVATCRVALEFAGRQYVGEGNSRTGAEQEASCTALKALRCVLISVCTRDKGADAFLAHSSGQTTRVRPNSAVWRLQVLAGLHREKPTFIVFETPANLDGTEIRSAKRQYTSSCSMPSFGTVEATGSSKAIACKLAALEMLGRLLRTKSVDNTTDLTISCSKNSPQTIENKRHQIAKTRTVMQFKLDRANPNYSSDMNPVTRLQHVRLIRGLPEPTFILIHDQISNANGTQQSSRSLNSNRFSPRFTYEVRLAHYHVIGPSCGNKRLAKRLAAEAMLLELGFRRSVSPSLQSVLRCPRSALNLQPAPSSGSLNSSSDETKADPIVSSGSADKNSTMPRSQELRHITFSCARDVLILDDAVPTECSKPFSIRSSEFVQFVHFCYGSRNSGMQDVPYVQNCQRTDDQLVVTQKARCAPRRRILTLHLALLHCLPLDIGLMMNAKLLPTGGRFVIAGHRSNDYPTFFSTSLTLNRLCADLFYRIAFLFRLRFVELQEAQLVGRPLPTRRSRSCSDLNQLSRTHTQSSTQRTSWFDAMDIWADDNNDDASRSHSPPLPTNVEIGAPATGCWPGRLRLLSRLSVFCLTEHLVHSNNQSAYTCPSPTPNSTKQLLSLCQQLRIPCQFTDRAPKLFIAGRETNSENAADVLMHHTVLTIGDTTFNDKTADPTSGIRPVVVVHAVGRTRSLARQKASLSAFKQLAQLQPNANP</sequence>
<dbReference type="AlphaFoldDB" id="A0A5J4NFG8"/>
<feature type="domain" description="DRBM" evidence="3">
    <location>
        <begin position="365"/>
        <end position="449"/>
    </location>
</feature>
<dbReference type="GO" id="GO:0043025">
    <property type="term" value="C:neuronal cell body"/>
    <property type="evidence" value="ECO:0007669"/>
    <property type="project" value="TreeGrafter"/>
</dbReference>
<organism evidence="4 5">
    <name type="scientific">Paragonimus westermani</name>
    <dbReference type="NCBI Taxonomy" id="34504"/>
    <lineage>
        <taxon>Eukaryota</taxon>
        <taxon>Metazoa</taxon>
        <taxon>Spiralia</taxon>
        <taxon>Lophotrochozoa</taxon>
        <taxon>Platyhelminthes</taxon>
        <taxon>Trematoda</taxon>
        <taxon>Digenea</taxon>
        <taxon>Plagiorchiida</taxon>
        <taxon>Troglotremata</taxon>
        <taxon>Troglotrematidae</taxon>
        <taxon>Paragonimus</taxon>
    </lineage>
</organism>
<evidence type="ECO:0000313" key="4">
    <source>
        <dbReference type="EMBL" id="KAA3674346.1"/>
    </source>
</evidence>
<keyword evidence="5" id="KW-1185">Reference proteome</keyword>
<dbReference type="PANTHER" id="PTHR46054:SF3">
    <property type="entry name" value="MATERNAL EFFECT PROTEIN STAUFEN"/>
    <property type="match status" value="1"/>
</dbReference>
<dbReference type="GO" id="GO:0032839">
    <property type="term" value="C:dendrite cytoplasm"/>
    <property type="evidence" value="ECO:0007669"/>
    <property type="project" value="GOC"/>
</dbReference>
<feature type="domain" description="DRBM" evidence="3">
    <location>
        <begin position="14"/>
        <end position="87"/>
    </location>
</feature>
<evidence type="ECO:0000313" key="5">
    <source>
        <dbReference type="Proteomes" id="UP000324629"/>
    </source>
</evidence>
<gene>
    <name evidence="4" type="ORF">DEA37_0015213</name>
</gene>
<dbReference type="SUPFAM" id="SSF54768">
    <property type="entry name" value="dsRNA-binding domain-like"/>
    <property type="match status" value="2"/>
</dbReference>
<dbReference type="Gene3D" id="3.30.160.20">
    <property type="match status" value="2"/>
</dbReference>
<feature type="region of interest" description="Disordered" evidence="2">
    <location>
        <begin position="472"/>
        <end position="506"/>
    </location>
</feature>
<dbReference type="Pfam" id="PF00035">
    <property type="entry name" value="dsrm"/>
    <property type="match status" value="1"/>
</dbReference>
<proteinExistence type="predicted"/>
<dbReference type="GO" id="GO:0008298">
    <property type="term" value="P:intracellular mRNA localization"/>
    <property type="evidence" value="ECO:0007669"/>
    <property type="project" value="TreeGrafter"/>
</dbReference>
<dbReference type="InterPro" id="IPR014720">
    <property type="entry name" value="dsRBD_dom"/>
</dbReference>
<dbReference type="EMBL" id="QNGE01003215">
    <property type="protein sequence ID" value="KAA3674346.1"/>
    <property type="molecule type" value="Genomic_DNA"/>
</dbReference>
<dbReference type="PROSITE" id="PS50137">
    <property type="entry name" value="DS_RBD"/>
    <property type="match status" value="2"/>
</dbReference>
<dbReference type="GO" id="GO:0098964">
    <property type="term" value="P:anterograde dendritic transport of messenger ribonucleoprotein complex"/>
    <property type="evidence" value="ECO:0007669"/>
    <property type="project" value="TreeGrafter"/>
</dbReference>
<evidence type="ECO:0000256" key="1">
    <source>
        <dbReference type="PROSITE-ProRule" id="PRU00266"/>
    </source>
</evidence>
<dbReference type="GO" id="GO:0007281">
    <property type="term" value="P:germ cell development"/>
    <property type="evidence" value="ECO:0007669"/>
    <property type="project" value="TreeGrafter"/>
</dbReference>